<dbReference type="AlphaFoldDB" id="I3S0U2"/>
<accession>I3S0U2</accession>
<organism evidence="1">
    <name type="scientific">Medicago truncatula</name>
    <name type="common">Barrel medic</name>
    <name type="synonym">Medicago tribuloides</name>
    <dbReference type="NCBI Taxonomy" id="3880"/>
    <lineage>
        <taxon>Eukaryota</taxon>
        <taxon>Viridiplantae</taxon>
        <taxon>Streptophyta</taxon>
        <taxon>Embryophyta</taxon>
        <taxon>Tracheophyta</taxon>
        <taxon>Spermatophyta</taxon>
        <taxon>Magnoliopsida</taxon>
        <taxon>eudicotyledons</taxon>
        <taxon>Gunneridae</taxon>
        <taxon>Pentapetalae</taxon>
        <taxon>rosids</taxon>
        <taxon>fabids</taxon>
        <taxon>Fabales</taxon>
        <taxon>Fabaceae</taxon>
        <taxon>Papilionoideae</taxon>
        <taxon>50 kb inversion clade</taxon>
        <taxon>NPAAA clade</taxon>
        <taxon>Hologalegina</taxon>
        <taxon>IRL clade</taxon>
        <taxon>Trifolieae</taxon>
        <taxon>Medicago</taxon>
    </lineage>
</organism>
<evidence type="ECO:0000313" key="1">
    <source>
        <dbReference type="EMBL" id="AFK33884.1"/>
    </source>
</evidence>
<dbReference type="EMBL" id="BT134089">
    <property type="protein sequence ID" value="AFK33884.1"/>
    <property type="molecule type" value="mRNA"/>
</dbReference>
<sequence>MFITYKWGRIWLKGDIPNNSNRNSPKEDVFCNSNDDCPTILYYVSKCVYNFCEYW</sequence>
<name>I3S0U2_MEDTR</name>
<proteinExistence type="evidence at transcript level"/>
<protein>
    <recommendedName>
        <fullName evidence="2">Nodule Cysteine-Rich (NCR) secreted peptide</fullName>
    </recommendedName>
</protein>
<reference evidence="1" key="1">
    <citation type="submission" date="2012-05" db="EMBL/GenBank/DDBJ databases">
        <authorList>
            <person name="Krishnakumar V."/>
            <person name="Cheung F."/>
            <person name="Xiao Y."/>
            <person name="Chan A."/>
            <person name="Moskal W.A."/>
            <person name="Town C.D."/>
        </authorList>
    </citation>
    <scope>NUCLEOTIDE SEQUENCE</scope>
</reference>
<evidence type="ECO:0008006" key="2">
    <source>
        <dbReference type="Google" id="ProtNLM"/>
    </source>
</evidence>